<evidence type="ECO:0000256" key="1">
    <source>
        <dbReference type="SAM" id="MobiDB-lite"/>
    </source>
</evidence>
<dbReference type="EMBL" id="HG994370">
    <property type="protein sequence ID" value="CAF2054067.1"/>
    <property type="molecule type" value="Genomic_DNA"/>
</dbReference>
<proteinExistence type="predicted"/>
<protein>
    <submittedName>
        <fullName evidence="2">(rape) hypothetical protein</fullName>
    </submittedName>
</protein>
<reference evidence="2" key="1">
    <citation type="submission" date="2021-01" db="EMBL/GenBank/DDBJ databases">
        <authorList>
            <consortium name="Genoscope - CEA"/>
            <person name="William W."/>
        </authorList>
    </citation>
    <scope>NUCLEOTIDE SEQUENCE</scope>
</reference>
<organism evidence="2">
    <name type="scientific">Brassica napus</name>
    <name type="common">Rape</name>
    <dbReference type="NCBI Taxonomy" id="3708"/>
    <lineage>
        <taxon>Eukaryota</taxon>
        <taxon>Viridiplantae</taxon>
        <taxon>Streptophyta</taxon>
        <taxon>Embryophyta</taxon>
        <taxon>Tracheophyta</taxon>
        <taxon>Spermatophyta</taxon>
        <taxon>Magnoliopsida</taxon>
        <taxon>eudicotyledons</taxon>
        <taxon>Gunneridae</taxon>
        <taxon>Pentapetalae</taxon>
        <taxon>rosids</taxon>
        <taxon>malvids</taxon>
        <taxon>Brassicales</taxon>
        <taxon>Brassicaceae</taxon>
        <taxon>Brassiceae</taxon>
        <taxon>Brassica</taxon>
    </lineage>
</organism>
<sequence>MEIIEELAISHSSRIYRLTEYTTVKVVLIYGIPLLQDDFQHDPSEILPCEKTKPTSFPKPKLEKR</sequence>
<gene>
    <name evidence="2" type="ORF">DARMORV10_C06P02120.1</name>
</gene>
<dbReference type="AlphaFoldDB" id="A0A816PYQ5"/>
<dbReference type="Proteomes" id="UP001295469">
    <property type="component" value="Chromosome C06"/>
</dbReference>
<name>A0A816PYQ5_BRANA</name>
<accession>A0A816PYQ5</accession>
<feature type="region of interest" description="Disordered" evidence="1">
    <location>
        <begin position="45"/>
        <end position="65"/>
    </location>
</feature>
<evidence type="ECO:0000313" key="2">
    <source>
        <dbReference type="EMBL" id="CAF2054067.1"/>
    </source>
</evidence>